<dbReference type="PATRIC" id="fig|693216.3.peg.1244"/>
<reference evidence="2" key="2">
    <citation type="journal article" date="2011" name="J. Bacteriol.">
        <title>Complete genome sequence of Cronobacter turicensis LMG 23827, a food-borne pathogen causing deaths in neonates.</title>
        <authorList>
            <person name="Stephan R."/>
            <person name="Lehner A."/>
            <person name="Tischler P."/>
            <person name="Rattei T."/>
        </authorList>
    </citation>
    <scope>NUCLEOTIDE SEQUENCE [LARGE SCALE GENOMIC DNA]</scope>
    <source>
        <strain evidence="2">DSM 18703 / CCUG 55852 / LMG 23827 / z3032</strain>
    </source>
</reference>
<organism evidence="1 2">
    <name type="scientific">Cronobacter turicensis (strain DSM 18703 / CCUG 55852 / LMG 23827 / z3032)</name>
    <dbReference type="NCBI Taxonomy" id="693216"/>
    <lineage>
        <taxon>Bacteria</taxon>
        <taxon>Pseudomonadati</taxon>
        <taxon>Pseudomonadota</taxon>
        <taxon>Gammaproteobacteria</taxon>
        <taxon>Enterobacterales</taxon>
        <taxon>Enterobacteriaceae</taxon>
        <taxon>Cronobacter</taxon>
    </lineage>
</organism>
<evidence type="ECO:0000313" key="2">
    <source>
        <dbReference type="Proteomes" id="UP000002069"/>
    </source>
</evidence>
<evidence type="ECO:0000313" key="1">
    <source>
        <dbReference type="EMBL" id="CBA29225.1"/>
    </source>
</evidence>
<keyword evidence="2" id="KW-1185">Reference proteome</keyword>
<dbReference type="AlphaFoldDB" id="C9XZ82"/>
<dbReference type="EMBL" id="FN543093">
    <property type="protein sequence ID" value="CBA29225.1"/>
    <property type="molecule type" value="Genomic_DNA"/>
</dbReference>
<protein>
    <submittedName>
        <fullName evidence="1">Uncharacterized protein</fullName>
    </submittedName>
</protein>
<dbReference type="Proteomes" id="UP000002069">
    <property type="component" value="Chromosome"/>
</dbReference>
<accession>C9XZ82</accession>
<dbReference type="HOGENOM" id="CLU_3348615_0_0_6"/>
<proteinExistence type="predicted"/>
<dbReference type="KEGG" id="ctu:CTU_13090"/>
<name>C9XZ82_CROTZ</name>
<sequence length="37" mass="4025">MTGAQQRNPLAGVEKVKVKTVAVGEHHNMGCPPDMRH</sequence>
<reference evidence="1 2" key="1">
    <citation type="journal article" date="2010" name="J. Bacteriol.">
        <title>Complete Genome Sequence of Cronobacter turicensis LMG 23827, a foodborne pathogen causing deaths in neonates.</title>
        <authorList>
            <person name="Stephan R."/>
            <person name="Lehner A."/>
            <person name="Tischler P."/>
            <person name="Rattei T."/>
        </authorList>
    </citation>
    <scope>NUCLEOTIDE SEQUENCE [LARGE SCALE GENOMIC DNA]</scope>
    <source>
        <strain evidence="2">DSM 18703 / CCUG 55852 / LMG 23827 / z3032</strain>
    </source>
</reference>
<gene>
    <name evidence="1" type="ordered locus">Ctu_13090</name>
</gene>